<sequence>MRWVFLLRILAVQFHSTGLEIFVTLDVSPPGVKVRQTALGYVNEGTGVLARDGVVAEGNVLDETAVRRYSRYLELPEKESRKLALAFIECILIRHLKELRHCAPQAAALQLREHGGTLYELSSE</sequence>
<evidence type="ECO:0000256" key="1">
    <source>
        <dbReference type="SAM" id="SignalP"/>
    </source>
</evidence>
<proteinExistence type="predicted"/>
<dbReference type="GeneID" id="39875017"/>
<feature type="chain" id="PRO_5014163634" evidence="1">
    <location>
        <begin position="20"/>
        <end position="124"/>
    </location>
</feature>
<dbReference type="EMBL" id="BDSA01000003">
    <property type="protein sequence ID" value="GBE61247.1"/>
    <property type="molecule type" value="Genomic_DNA"/>
</dbReference>
<comment type="caution">
    <text evidence="2">The sequence shown here is derived from an EMBL/GenBank/DDBJ whole genome shotgun (WGS) entry which is preliminary data.</text>
</comment>
<dbReference type="AlphaFoldDB" id="A0A2H6KE36"/>
<dbReference type="RefSeq" id="XP_028867490.1">
    <property type="nucleotide sequence ID" value="XM_029011657.1"/>
</dbReference>
<protein>
    <submittedName>
        <fullName evidence="2">Acriflavine resistance B, putative</fullName>
    </submittedName>
</protein>
<reference evidence="2 3" key="1">
    <citation type="journal article" date="2017" name="BMC Genomics">
        <title>Whole-genome assembly of Babesia ovata and comparative genomics between closely related pathogens.</title>
        <authorList>
            <person name="Yamagishi J."/>
            <person name="Asada M."/>
            <person name="Hakimi H."/>
            <person name="Tanaka T.Q."/>
            <person name="Sugimoto C."/>
            <person name="Kawazu S."/>
        </authorList>
    </citation>
    <scope>NUCLEOTIDE SEQUENCE [LARGE SCALE GENOMIC DNA]</scope>
    <source>
        <strain evidence="2 3">Miyake</strain>
    </source>
</reference>
<organism evidence="2 3">
    <name type="scientific">Babesia ovata</name>
    <dbReference type="NCBI Taxonomy" id="189622"/>
    <lineage>
        <taxon>Eukaryota</taxon>
        <taxon>Sar</taxon>
        <taxon>Alveolata</taxon>
        <taxon>Apicomplexa</taxon>
        <taxon>Aconoidasida</taxon>
        <taxon>Piroplasmida</taxon>
        <taxon>Babesiidae</taxon>
        <taxon>Babesia</taxon>
    </lineage>
</organism>
<accession>A0A2H6KE36</accession>
<dbReference type="VEuPathDB" id="PiroplasmaDB:BOVATA_027400"/>
<evidence type="ECO:0000313" key="2">
    <source>
        <dbReference type="EMBL" id="GBE61247.1"/>
    </source>
</evidence>
<name>A0A2H6KE36_9APIC</name>
<evidence type="ECO:0000313" key="3">
    <source>
        <dbReference type="Proteomes" id="UP000236319"/>
    </source>
</evidence>
<keyword evidence="1" id="KW-0732">Signal</keyword>
<dbReference type="Proteomes" id="UP000236319">
    <property type="component" value="Unassembled WGS sequence"/>
</dbReference>
<feature type="signal peptide" evidence="1">
    <location>
        <begin position="1"/>
        <end position="19"/>
    </location>
</feature>
<keyword evidence="3" id="KW-1185">Reference proteome</keyword>
<gene>
    <name evidence="2" type="ORF">BOVATA_027400</name>
</gene>